<dbReference type="OrthoDB" id="526867at2"/>
<feature type="domain" description="DUF547" evidence="1">
    <location>
        <begin position="70"/>
        <end position="173"/>
    </location>
</feature>
<comment type="caution">
    <text evidence="2">The sequence shown here is derived from an EMBL/GenBank/DDBJ whole genome shotgun (WGS) entry which is preliminary data.</text>
</comment>
<dbReference type="PANTHER" id="PTHR34386">
    <property type="entry name" value="GLUTAREDOXIN"/>
    <property type="match status" value="1"/>
</dbReference>
<dbReference type="GO" id="GO:0009055">
    <property type="term" value="F:electron transfer activity"/>
    <property type="evidence" value="ECO:0007669"/>
    <property type="project" value="TreeGrafter"/>
</dbReference>
<name>A0A371JPN5_9FLAO</name>
<keyword evidence="3" id="KW-1185">Reference proteome</keyword>
<sequence>MGSIRIQIAAVFFAVFQWGTAQEINTFFEKADTFFSNNVSNGRVAYKKIHSNTADLDEVLNLAKQVKVSKTDAKNYQAFWINAYNLSVIKGIVENYPINSPLDKNGFFDKITYGIGGEEITLNDIENKLLRANFPKEARFHFVLVCAGLGCPPIIAKAYLPNSLEQQLQQQTELSLNNPDFVRIKGKKVLLSQIFEWYKGDFTQDGKSLVDFVNQYRKEKLDSKIKQGYYPYDWSLNETK</sequence>
<dbReference type="InterPro" id="IPR006869">
    <property type="entry name" value="DUF547"/>
</dbReference>
<dbReference type="Proteomes" id="UP000261828">
    <property type="component" value="Unassembled WGS sequence"/>
</dbReference>
<proteinExistence type="predicted"/>
<dbReference type="RefSeq" id="WP_116184031.1">
    <property type="nucleotide sequence ID" value="NZ_QTJX01000002.1"/>
</dbReference>
<accession>A0A371JPN5</accession>
<dbReference type="EMBL" id="QTJX01000002">
    <property type="protein sequence ID" value="RDY59416.1"/>
    <property type="molecule type" value="Genomic_DNA"/>
</dbReference>
<dbReference type="Pfam" id="PF04784">
    <property type="entry name" value="DUF547"/>
    <property type="match status" value="1"/>
</dbReference>
<dbReference type="AlphaFoldDB" id="A0A371JPN5"/>
<dbReference type="InterPro" id="IPR051548">
    <property type="entry name" value="Grx-like_ET"/>
</dbReference>
<reference evidence="2 3" key="1">
    <citation type="submission" date="2018-08" db="EMBL/GenBank/DDBJ databases">
        <title>Muricauda nanhaiensis sp. nov., isolated from seawater of the South China Sea.</title>
        <authorList>
            <person name="Dang Y."/>
        </authorList>
    </citation>
    <scope>NUCLEOTIDE SEQUENCE [LARGE SCALE GENOMIC DNA]</scope>
    <source>
        <strain evidence="2 3">SM1704</strain>
    </source>
</reference>
<dbReference type="PANTHER" id="PTHR34386:SF1">
    <property type="entry name" value="GLUTAREDOXIN-LIKE PROTEIN NRDH"/>
    <property type="match status" value="1"/>
</dbReference>
<gene>
    <name evidence="2" type="ORF">DX873_08495</name>
</gene>
<organism evidence="2 3">
    <name type="scientific">Flagellimonas nanhaiensis</name>
    <dbReference type="NCBI Taxonomy" id="2292706"/>
    <lineage>
        <taxon>Bacteria</taxon>
        <taxon>Pseudomonadati</taxon>
        <taxon>Bacteroidota</taxon>
        <taxon>Flavobacteriia</taxon>
        <taxon>Flavobacteriales</taxon>
        <taxon>Flavobacteriaceae</taxon>
        <taxon>Flagellimonas</taxon>
    </lineage>
</organism>
<evidence type="ECO:0000313" key="2">
    <source>
        <dbReference type="EMBL" id="RDY59416.1"/>
    </source>
</evidence>
<dbReference type="GO" id="GO:0045454">
    <property type="term" value="P:cell redox homeostasis"/>
    <property type="evidence" value="ECO:0007669"/>
    <property type="project" value="TreeGrafter"/>
</dbReference>
<protein>
    <submittedName>
        <fullName evidence="2">DUF547 domain-containing protein</fullName>
    </submittedName>
</protein>
<evidence type="ECO:0000313" key="3">
    <source>
        <dbReference type="Proteomes" id="UP000261828"/>
    </source>
</evidence>
<evidence type="ECO:0000259" key="1">
    <source>
        <dbReference type="Pfam" id="PF04784"/>
    </source>
</evidence>